<evidence type="ECO:0000256" key="6">
    <source>
        <dbReference type="SAM" id="SignalP"/>
    </source>
</evidence>
<dbReference type="AlphaFoldDB" id="A0A7S2KLL1"/>
<evidence type="ECO:0000259" key="7">
    <source>
        <dbReference type="Pfam" id="PF01694"/>
    </source>
</evidence>
<dbReference type="Gene3D" id="1.20.1540.10">
    <property type="entry name" value="Rhomboid-like"/>
    <property type="match status" value="1"/>
</dbReference>
<feature type="region of interest" description="Disordered" evidence="5">
    <location>
        <begin position="41"/>
        <end position="82"/>
    </location>
</feature>
<evidence type="ECO:0000256" key="5">
    <source>
        <dbReference type="SAM" id="MobiDB-lite"/>
    </source>
</evidence>
<evidence type="ECO:0000256" key="2">
    <source>
        <dbReference type="ARBA" id="ARBA00022692"/>
    </source>
</evidence>
<dbReference type="EMBL" id="HBGY01015131">
    <property type="protein sequence ID" value="CAD9579288.1"/>
    <property type="molecule type" value="Transcribed_RNA"/>
</dbReference>
<dbReference type="InterPro" id="IPR022764">
    <property type="entry name" value="Peptidase_S54_rhomboid_dom"/>
</dbReference>
<sequence length="371" mass="41206">MINRRTLQAFALLLASVSCCWGSSSEHCIRWSTAARNVSNNYSNRRPARLPSGFHSSSSYDDNNNTDKHYSQQQASYASSASNKKKEYRWTEYDSKLRPYRGVSPRSKAQQQAQRRGSSITAKIVAANVAMFFVQVLSPAVTKWGANVPALIRYQPRRFLTPLFLHGTLSHLAVNSYSLLNTGPAMERILGSKLFIATYLISGAAGNAMTATFSKYPSVGASSAICGLVGAYGVFIKRNQDFFGASGDQALRQIQTTTILNVVLGLASPMIDNWGHLGGTLGGMAASYVLGPRLHKMDLPSGNGSMLVNIPLVQVPQHINDQLNELPGHLKLKVNQIKRKLHLEHHFYALPEARRKKLKYRRYHRNQTQRL</sequence>
<dbReference type="InterPro" id="IPR050925">
    <property type="entry name" value="Rhomboid_protease_S54"/>
</dbReference>
<reference evidence="8" key="1">
    <citation type="submission" date="2021-01" db="EMBL/GenBank/DDBJ databases">
        <authorList>
            <person name="Corre E."/>
            <person name="Pelletier E."/>
            <person name="Niang G."/>
            <person name="Scheremetjew M."/>
            <person name="Finn R."/>
            <person name="Kale V."/>
            <person name="Holt S."/>
            <person name="Cochrane G."/>
            <person name="Meng A."/>
            <person name="Brown T."/>
            <person name="Cohen L."/>
        </authorList>
    </citation>
    <scope>NUCLEOTIDE SEQUENCE</scope>
    <source>
        <strain evidence="8">B650</strain>
    </source>
</reference>
<dbReference type="Pfam" id="PF01694">
    <property type="entry name" value="Rhomboid"/>
    <property type="match status" value="1"/>
</dbReference>
<dbReference type="GO" id="GO:0004252">
    <property type="term" value="F:serine-type endopeptidase activity"/>
    <property type="evidence" value="ECO:0007669"/>
    <property type="project" value="InterPro"/>
</dbReference>
<evidence type="ECO:0000256" key="4">
    <source>
        <dbReference type="ARBA" id="ARBA00023136"/>
    </source>
</evidence>
<feature type="signal peptide" evidence="6">
    <location>
        <begin position="1"/>
        <end position="22"/>
    </location>
</feature>
<dbReference type="PROSITE" id="PS51257">
    <property type="entry name" value="PROKAR_LIPOPROTEIN"/>
    <property type="match status" value="1"/>
</dbReference>
<keyword evidence="2" id="KW-0812">Transmembrane</keyword>
<gene>
    <name evidence="8" type="ORF">LDAN0321_LOCUS9820</name>
</gene>
<evidence type="ECO:0000256" key="1">
    <source>
        <dbReference type="ARBA" id="ARBA00004141"/>
    </source>
</evidence>
<dbReference type="PANTHER" id="PTHR43731:SF26">
    <property type="entry name" value="RHOMBOID-LIKE PROTEIN 10, CHLOROPLASTIC"/>
    <property type="match status" value="1"/>
</dbReference>
<name>A0A7S2KLL1_9STRA</name>
<comment type="subcellular location">
    <subcellularLocation>
        <location evidence="1">Membrane</location>
        <topology evidence="1">Multi-pass membrane protein</topology>
    </subcellularLocation>
</comment>
<protein>
    <recommendedName>
        <fullName evidence="7">Peptidase S54 rhomboid domain-containing protein</fullName>
    </recommendedName>
</protein>
<keyword evidence="4" id="KW-0472">Membrane</keyword>
<dbReference type="InterPro" id="IPR035952">
    <property type="entry name" value="Rhomboid-like_sf"/>
</dbReference>
<keyword evidence="3" id="KW-1133">Transmembrane helix</keyword>
<dbReference type="GO" id="GO:0016020">
    <property type="term" value="C:membrane"/>
    <property type="evidence" value="ECO:0007669"/>
    <property type="project" value="UniProtKB-SubCell"/>
</dbReference>
<evidence type="ECO:0000313" key="8">
    <source>
        <dbReference type="EMBL" id="CAD9579288.1"/>
    </source>
</evidence>
<proteinExistence type="predicted"/>
<organism evidence="8">
    <name type="scientific">Leptocylindrus danicus</name>
    <dbReference type="NCBI Taxonomy" id="163516"/>
    <lineage>
        <taxon>Eukaryota</taxon>
        <taxon>Sar</taxon>
        <taxon>Stramenopiles</taxon>
        <taxon>Ochrophyta</taxon>
        <taxon>Bacillariophyta</taxon>
        <taxon>Coscinodiscophyceae</taxon>
        <taxon>Chaetocerotophycidae</taxon>
        <taxon>Leptocylindrales</taxon>
        <taxon>Leptocylindraceae</taxon>
        <taxon>Leptocylindrus</taxon>
    </lineage>
</organism>
<dbReference type="PANTHER" id="PTHR43731">
    <property type="entry name" value="RHOMBOID PROTEASE"/>
    <property type="match status" value="1"/>
</dbReference>
<keyword evidence="6" id="KW-0732">Signal</keyword>
<feature type="domain" description="Peptidase S54 rhomboid" evidence="7">
    <location>
        <begin position="155"/>
        <end position="292"/>
    </location>
</feature>
<feature type="compositionally biased region" description="Low complexity" evidence="5">
    <location>
        <begin position="71"/>
        <end position="82"/>
    </location>
</feature>
<accession>A0A7S2KLL1</accession>
<dbReference type="SUPFAM" id="SSF144091">
    <property type="entry name" value="Rhomboid-like"/>
    <property type="match status" value="1"/>
</dbReference>
<evidence type="ECO:0000256" key="3">
    <source>
        <dbReference type="ARBA" id="ARBA00022989"/>
    </source>
</evidence>
<feature type="chain" id="PRO_5030749890" description="Peptidase S54 rhomboid domain-containing protein" evidence="6">
    <location>
        <begin position="23"/>
        <end position="371"/>
    </location>
</feature>